<dbReference type="AlphaFoldDB" id="A0A9N9CDV3"/>
<dbReference type="OrthoDB" id="2684236at2759"/>
<comment type="caution">
    <text evidence="1">The sequence shown here is derived from an EMBL/GenBank/DDBJ whole genome shotgun (WGS) entry which is preliminary data.</text>
</comment>
<evidence type="ECO:0000313" key="2">
    <source>
        <dbReference type="Proteomes" id="UP000789405"/>
    </source>
</evidence>
<reference evidence="1" key="1">
    <citation type="submission" date="2021-06" db="EMBL/GenBank/DDBJ databases">
        <authorList>
            <person name="Kallberg Y."/>
            <person name="Tangrot J."/>
            <person name="Rosling A."/>
        </authorList>
    </citation>
    <scope>NUCLEOTIDE SEQUENCE</scope>
    <source>
        <strain evidence="1">MA453B</strain>
    </source>
</reference>
<evidence type="ECO:0000313" key="1">
    <source>
        <dbReference type="EMBL" id="CAG8598315.1"/>
    </source>
</evidence>
<dbReference type="EMBL" id="CAJVPY010003678">
    <property type="protein sequence ID" value="CAG8598315.1"/>
    <property type="molecule type" value="Genomic_DNA"/>
</dbReference>
<dbReference type="Proteomes" id="UP000789405">
    <property type="component" value="Unassembled WGS sequence"/>
</dbReference>
<proteinExistence type="predicted"/>
<protein>
    <submittedName>
        <fullName evidence="1">3418_t:CDS:1</fullName>
    </submittedName>
</protein>
<accession>A0A9N9CDV3</accession>
<gene>
    <name evidence="1" type="ORF">DERYTH_LOCUS7514</name>
</gene>
<feature type="non-terminal residue" evidence="1">
    <location>
        <position position="1"/>
    </location>
</feature>
<organism evidence="1 2">
    <name type="scientific">Dentiscutata erythropus</name>
    <dbReference type="NCBI Taxonomy" id="1348616"/>
    <lineage>
        <taxon>Eukaryota</taxon>
        <taxon>Fungi</taxon>
        <taxon>Fungi incertae sedis</taxon>
        <taxon>Mucoromycota</taxon>
        <taxon>Glomeromycotina</taxon>
        <taxon>Glomeromycetes</taxon>
        <taxon>Diversisporales</taxon>
        <taxon>Gigasporaceae</taxon>
        <taxon>Dentiscutata</taxon>
    </lineage>
</organism>
<keyword evidence="2" id="KW-1185">Reference proteome</keyword>
<name>A0A9N9CDV3_9GLOM</name>
<sequence length="268" mass="30732">MPSVNKKQNCDDTVLPFELALGKEPLNVDGVVNQQTLQAHLLLLGKFKELEQKNYEADMMYLLCAQDRYIKWLKMMSNYKDEKTVPLPPIGMHVDPISQEIWEQKTGEPWILDLENKKSFVVQCPWCHQEQIFSTSEWVKIMRTSEHVEKCKSFQCQADWSTDTLSAYRFLEDVNNYIADKSKFLGGALIDLTGEYTPELVKTKTDLVFSKKWDISNSTCHWSHILNLIEASLKSTNQLTAALQNFVHRVVSAYSGIPAPFSLDFVSA</sequence>